<keyword evidence="2" id="KW-1185">Reference proteome</keyword>
<dbReference type="InterPro" id="IPR036224">
    <property type="entry name" value="GINS_bundle-like_dom_sf"/>
</dbReference>
<dbReference type="OrthoDB" id="345149at2759"/>
<dbReference type="Proteomes" id="UP000030744">
    <property type="component" value="Unassembled WGS sequence"/>
</dbReference>
<dbReference type="RefSeq" id="XP_013357010.1">
    <property type="nucleotide sequence ID" value="XM_013501556.1"/>
</dbReference>
<reference evidence="1" key="2">
    <citation type="submission" date="2013-10" db="EMBL/GenBank/DDBJ databases">
        <authorList>
            <person name="Aslett M."/>
        </authorList>
    </citation>
    <scope>NUCLEOTIDE SEQUENCE [LARGE SCALE GENOMIC DNA]</scope>
    <source>
        <strain evidence="1">Houghton</strain>
    </source>
</reference>
<dbReference type="GeneID" id="25380875"/>
<gene>
    <name evidence="1" type="ORF">EMH_0062790</name>
</gene>
<dbReference type="AlphaFoldDB" id="U6KDZ2"/>
<evidence type="ECO:0008006" key="3">
    <source>
        <dbReference type="Google" id="ProtNLM"/>
    </source>
</evidence>
<proteinExistence type="predicted"/>
<reference evidence="1" key="1">
    <citation type="submission" date="2013-10" db="EMBL/GenBank/DDBJ databases">
        <title>Genomic analysis of the causative agents of coccidiosis in chickens.</title>
        <authorList>
            <person name="Reid A.J."/>
            <person name="Blake D."/>
            <person name="Billington K."/>
            <person name="Browne H."/>
            <person name="Dunn M."/>
            <person name="Hung S."/>
            <person name="Kawahara F."/>
            <person name="Miranda-Saavedra D."/>
            <person name="Mourier T."/>
            <person name="Nagra H."/>
            <person name="Otto T.D."/>
            <person name="Rawlings N."/>
            <person name="Sanchez A."/>
            <person name="Sanders M."/>
            <person name="Subramaniam C."/>
            <person name="Tay Y."/>
            <person name="Dear P."/>
            <person name="Doerig C."/>
            <person name="Gruber A."/>
            <person name="Parkinson J."/>
            <person name="Shirley M."/>
            <person name="Wan K.L."/>
            <person name="Berriman M."/>
            <person name="Tomley F."/>
            <person name="Pain A."/>
        </authorList>
    </citation>
    <scope>NUCLEOTIDE SEQUENCE [LARGE SCALE GENOMIC DNA]</scope>
    <source>
        <strain evidence="1">Houghton</strain>
    </source>
</reference>
<accession>U6KDZ2</accession>
<dbReference type="SUPFAM" id="SSF158573">
    <property type="entry name" value="GINS helical bundle-like"/>
    <property type="match status" value="1"/>
</dbReference>
<dbReference type="EMBL" id="HG686596">
    <property type="protein sequence ID" value="CDJ34447.1"/>
    <property type="molecule type" value="Genomic_DNA"/>
</dbReference>
<evidence type="ECO:0000313" key="2">
    <source>
        <dbReference type="Proteomes" id="UP000030744"/>
    </source>
</evidence>
<dbReference type="VEuPathDB" id="ToxoDB:EMH_0062790"/>
<name>U6KDZ2_9EIME</name>
<sequence length="242" mass="27325">MPEEVRLLQQADVITDYPTHLLRAAEEELKDYYQQLQKCNAFLNNLSSETSAEEIEAVENRRFVLELDVLHALRVLKVFQQTRQHLLDKMSVKVLGQFDAFDEQTLLKLSDHEKQYLRDACAAEHSRRDELNARNVEDKNGKPSAIADVVFEKECLLEDPWHFRLLSSSEEAEAAAATAAAAAAAGCSNFSNCNITYVAKGTVRRLPLYRAVQLQAKGIAKVLQVTDHQWLHQDSAAFQGLI</sequence>
<organism evidence="1 2">
    <name type="scientific">Eimeria mitis</name>
    <dbReference type="NCBI Taxonomy" id="44415"/>
    <lineage>
        <taxon>Eukaryota</taxon>
        <taxon>Sar</taxon>
        <taxon>Alveolata</taxon>
        <taxon>Apicomplexa</taxon>
        <taxon>Conoidasida</taxon>
        <taxon>Coccidia</taxon>
        <taxon>Eucoccidiorida</taxon>
        <taxon>Eimeriorina</taxon>
        <taxon>Eimeriidae</taxon>
        <taxon>Eimeria</taxon>
    </lineage>
</organism>
<protein>
    <recommendedName>
        <fullName evidence="3">GINS subunit domain-containing protein</fullName>
    </recommendedName>
</protein>
<evidence type="ECO:0000313" key="1">
    <source>
        <dbReference type="EMBL" id="CDJ34447.1"/>
    </source>
</evidence>